<protein>
    <recommendedName>
        <fullName evidence="3">YbaB/EbfC DNA-binding family protein</fullName>
    </recommendedName>
</protein>
<accession>A0ABQ4BNY8</accession>
<dbReference type="Pfam" id="PF02575">
    <property type="entry name" value="YbaB_DNA_bd"/>
    <property type="match status" value="1"/>
</dbReference>
<evidence type="ECO:0008006" key="3">
    <source>
        <dbReference type="Google" id="ProtNLM"/>
    </source>
</evidence>
<dbReference type="EMBL" id="BOMS01000143">
    <property type="protein sequence ID" value="GIE72391.1"/>
    <property type="molecule type" value="Genomic_DNA"/>
</dbReference>
<sequence length="140" mass="15081">MADFGSTQVDQLMAQMRQTLDTMRPGPQEADVPREDAVGEAADGQVRAVMRAGRLDSVRLDPRVMRLASEDLGEHIVSAVNAALAAAQQPAAGVPATVDPARLAEQLREVQNASVRQMSAFGQAMDDVLARMREPGSERR</sequence>
<comment type="caution">
    <text evidence="1">The sequence shown here is derived from an EMBL/GenBank/DDBJ whole genome shotgun (WGS) entry which is preliminary data.</text>
</comment>
<keyword evidence="2" id="KW-1185">Reference proteome</keyword>
<name>A0ABQ4BNY8_9ACTN</name>
<dbReference type="RefSeq" id="WP_203830102.1">
    <property type="nucleotide sequence ID" value="NZ_BAAATY010000052.1"/>
</dbReference>
<evidence type="ECO:0000313" key="2">
    <source>
        <dbReference type="Proteomes" id="UP000624709"/>
    </source>
</evidence>
<dbReference type="InterPro" id="IPR004401">
    <property type="entry name" value="YbaB/EbfC"/>
</dbReference>
<dbReference type="Proteomes" id="UP000624709">
    <property type="component" value="Unassembled WGS sequence"/>
</dbReference>
<reference evidence="1 2" key="1">
    <citation type="submission" date="2021-01" db="EMBL/GenBank/DDBJ databases">
        <title>Whole genome shotgun sequence of Actinoplanes palleronii NBRC 14916.</title>
        <authorList>
            <person name="Komaki H."/>
            <person name="Tamura T."/>
        </authorList>
    </citation>
    <scope>NUCLEOTIDE SEQUENCE [LARGE SCALE GENOMIC DNA]</scope>
    <source>
        <strain evidence="1 2">NBRC 14916</strain>
    </source>
</reference>
<dbReference type="SUPFAM" id="SSF82607">
    <property type="entry name" value="YbaB-like"/>
    <property type="match status" value="1"/>
</dbReference>
<dbReference type="InterPro" id="IPR036894">
    <property type="entry name" value="YbaB-like_sf"/>
</dbReference>
<gene>
    <name evidence="1" type="ORF">Apa02nite_084990</name>
</gene>
<evidence type="ECO:0000313" key="1">
    <source>
        <dbReference type="EMBL" id="GIE72391.1"/>
    </source>
</evidence>
<proteinExistence type="predicted"/>
<dbReference type="Gene3D" id="3.30.1310.10">
    <property type="entry name" value="Nucleoid-associated protein YbaB-like domain"/>
    <property type="match status" value="1"/>
</dbReference>
<organism evidence="1 2">
    <name type="scientific">Actinoplanes palleronii</name>
    <dbReference type="NCBI Taxonomy" id="113570"/>
    <lineage>
        <taxon>Bacteria</taxon>
        <taxon>Bacillati</taxon>
        <taxon>Actinomycetota</taxon>
        <taxon>Actinomycetes</taxon>
        <taxon>Micromonosporales</taxon>
        <taxon>Micromonosporaceae</taxon>
        <taxon>Actinoplanes</taxon>
    </lineage>
</organism>